<dbReference type="SUPFAM" id="SSF56954">
    <property type="entry name" value="Outer membrane efflux proteins (OEP)"/>
    <property type="match status" value="1"/>
</dbReference>
<feature type="domain" description="OmpA-like" evidence="10">
    <location>
        <begin position="478"/>
        <end position="595"/>
    </location>
</feature>
<dbReference type="InterPro" id="IPR036737">
    <property type="entry name" value="OmpA-like_sf"/>
</dbReference>
<organism evidence="11 12">
    <name type="scientific">Serpentinimonas maccroryi</name>
    <dbReference type="NCBI Taxonomy" id="1458426"/>
    <lineage>
        <taxon>Bacteria</taxon>
        <taxon>Pseudomonadati</taxon>
        <taxon>Pseudomonadota</taxon>
        <taxon>Betaproteobacteria</taxon>
        <taxon>Burkholderiales</taxon>
        <taxon>Comamonadaceae</taxon>
        <taxon>Serpentinimonas</taxon>
    </lineage>
</organism>
<dbReference type="PANTHER" id="PTHR30026">
    <property type="entry name" value="OUTER MEMBRANE PROTEIN TOLC"/>
    <property type="match status" value="1"/>
</dbReference>
<dbReference type="InterPro" id="IPR003423">
    <property type="entry name" value="OMP_efflux"/>
</dbReference>
<dbReference type="GO" id="GO:0015562">
    <property type="term" value="F:efflux transmembrane transporter activity"/>
    <property type="evidence" value="ECO:0007669"/>
    <property type="project" value="InterPro"/>
</dbReference>
<dbReference type="GO" id="GO:0009279">
    <property type="term" value="C:cell outer membrane"/>
    <property type="evidence" value="ECO:0007669"/>
    <property type="project" value="UniProtKB-SubCell"/>
</dbReference>
<dbReference type="HOGENOM" id="CLU_012817_0_0_4"/>
<dbReference type="PRINTS" id="PR01021">
    <property type="entry name" value="OMPADOMAIN"/>
</dbReference>
<comment type="subcellular location">
    <subcellularLocation>
        <location evidence="1">Cell outer membrane</location>
    </subcellularLocation>
</comment>
<keyword evidence="5" id="KW-0812">Transmembrane</keyword>
<evidence type="ECO:0000256" key="9">
    <source>
        <dbReference type="SAM" id="MobiDB-lite"/>
    </source>
</evidence>
<accession>A0A060NLH0</accession>
<dbReference type="InterPro" id="IPR010130">
    <property type="entry name" value="T1SS_OMP_TolC"/>
</dbReference>
<dbReference type="GO" id="GO:0015288">
    <property type="term" value="F:porin activity"/>
    <property type="evidence" value="ECO:0007669"/>
    <property type="project" value="TreeGrafter"/>
</dbReference>
<dbReference type="InterPro" id="IPR006664">
    <property type="entry name" value="OMP_bac"/>
</dbReference>
<feature type="region of interest" description="Disordered" evidence="9">
    <location>
        <begin position="563"/>
        <end position="584"/>
    </location>
</feature>
<dbReference type="CDD" id="cd07185">
    <property type="entry name" value="OmpA_C-like"/>
    <property type="match status" value="1"/>
</dbReference>
<dbReference type="KEGG" id="cbab:SMCB_0012"/>
<dbReference type="InterPro" id="IPR006665">
    <property type="entry name" value="OmpA-like"/>
</dbReference>
<dbReference type="Pfam" id="PF02321">
    <property type="entry name" value="OEP"/>
    <property type="match status" value="2"/>
</dbReference>
<keyword evidence="3" id="KW-0813">Transport</keyword>
<keyword evidence="4" id="KW-1134">Transmembrane beta strand</keyword>
<reference evidence="11 12" key="1">
    <citation type="journal article" date="2014" name="Nat. Commun.">
        <title>Physiological and genomic features of highly alkaliphilic hydrogen-utilizing Betaproteobacteria from a continental serpentinizing site.</title>
        <authorList>
            <person name="Suzuki S."/>
            <person name="Kuenen J.G."/>
            <person name="Schipper K."/>
            <person name="van der Velde S."/>
            <person name="Ishii S."/>
            <person name="Wu A."/>
            <person name="Sorokin D.Y."/>
            <person name="Tenney A."/>
            <person name="Meng X.Y."/>
            <person name="Morrill P.L."/>
            <person name="Kamagata Y."/>
            <person name="Muyzer G."/>
            <person name="Nealson K.H."/>
        </authorList>
    </citation>
    <scope>NUCLEOTIDE SEQUENCE [LARGE SCALE GENOMIC DNA]</scope>
    <source>
        <strain evidence="11 12">B1</strain>
    </source>
</reference>
<dbReference type="PROSITE" id="PS51123">
    <property type="entry name" value="OMPA_2"/>
    <property type="match status" value="1"/>
</dbReference>
<evidence type="ECO:0000256" key="2">
    <source>
        <dbReference type="ARBA" id="ARBA00007613"/>
    </source>
</evidence>
<dbReference type="EMBL" id="AP014569">
    <property type="protein sequence ID" value="BAO82240.1"/>
    <property type="molecule type" value="Genomic_DNA"/>
</dbReference>
<keyword evidence="6 8" id="KW-0472">Membrane</keyword>
<evidence type="ECO:0000256" key="5">
    <source>
        <dbReference type="ARBA" id="ARBA00022692"/>
    </source>
</evidence>
<dbReference type="STRING" id="1458426.SMCB_0012"/>
<keyword evidence="12" id="KW-1185">Reference proteome</keyword>
<comment type="similarity">
    <text evidence="2">Belongs to the outer membrane factor (OMF) (TC 1.B.17) family.</text>
</comment>
<proteinExistence type="inferred from homology"/>
<evidence type="ECO:0000256" key="6">
    <source>
        <dbReference type="ARBA" id="ARBA00023136"/>
    </source>
</evidence>
<dbReference type="PANTHER" id="PTHR30026:SF22">
    <property type="entry name" value="OUTER MEMBRANE EFFLUX PROTEIN"/>
    <property type="match status" value="1"/>
</dbReference>
<dbReference type="InterPro" id="IPR051906">
    <property type="entry name" value="TolC-like"/>
</dbReference>
<dbReference type="Gene3D" id="1.20.1600.10">
    <property type="entry name" value="Outer membrane efflux proteins (OEP)"/>
    <property type="match status" value="1"/>
</dbReference>
<dbReference type="Gene3D" id="3.30.1330.60">
    <property type="entry name" value="OmpA-like domain"/>
    <property type="match status" value="1"/>
</dbReference>
<dbReference type="AlphaFoldDB" id="A0A060NLH0"/>
<dbReference type="NCBIfam" id="TIGR01844">
    <property type="entry name" value="type_I_sec_TolC"/>
    <property type="match status" value="1"/>
</dbReference>
<evidence type="ECO:0000256" key="3">
    <source>
        <dbReference type="ARBA" id="ARBA00022448"/>
    </source>
</evidence>
<feature type="compositionally biased region" description="Polar residues" evidence="9">
    <location>
        <begin position="572"/>
        <end position="582"/>
    </location>
</feature>
<evidence type="ECO:0000256" key="7">
    <source>
        <dbReference type="ARBA" id="ARBA00023237"/>
    </source>
</evidence>
<dbReference type="GO" id="GO:1990281">
    <property type="term" value="C:efflux pump complex"/>
    <property type="evidence" value="ECO:0007669"/>
    <property type="project" value="TreeGrafter"/>
</dbReference>
<dbReference type="SUPFAM" id="SSF103088">
    <property type="entry name" value="OmpA-like"/>
    <property type="match status" value="1"/>
</dbReference>
<evidence type="ECO:0000313" key="12">
    <source>
        <dbReference type="Proteomes" id="UP000066014"/>
    </source>
</evidence>
<name>A0A060NLH0_9BURK</name>
<gene>
    <name evidence="11" type="ORF">SMCB_0012</name>
</gene>
<evidence type="ECO:0000256" key="4">
    <source>
        <dbReference type="ARBA" id="ARBA00022452"/>
    </source>
</evidence>
<dbReference type="Pfam" id="PF00691">
    <property type="entry name" value="OmpA"/>
    <property type="match status" value="1"/>
</dbReference>
<protein>
    <submittedName>
        <fullName evidence="11">Outer membrane protein</fullName>
    </submittedName>
</protein>
<evidence type="ECO:0000259" key="10">
    <source>
        <dbReference type="PROSITE" id="PS51123"/>
    </source>
</evidence>
<sequence>MIAAVRQAILNNPEVQARWHNFTASQSERDAGMAGWRPQVDFNYGIGRETNRAPGNNTGWYSRHGGALTLNQMLFDGGFTRNEVQRLEYAELVRYYELLEVVENVALEAARAYVDVARYSALTEEAKQNYVEHRILSRQIDERVGAGVGRRVDADQATGRLALAESNLLTEISNLHDVSARFQRVMGTLAPATLPPLREGLDLPGMPATMTDALRQGLPASPTINAAFENVRSSRSLIEARQSAFWPRVDFRLRQSWGRDLNNVPGRTRDTVAEVVLNYNLYRGGADQARERQAVEQSAQARQLQELACRNVRQTLTIAFNDVQRLNEQLGFLNQHRLSTEVARDAYRQQFDIGQRTLLDLLDSQNEYFEASRAFINAQYNEFLAQARTLAAMGQLTTALGVSRPDQPTLEQLGQDRGALPPEELCPFEAPALLVVDKARAVADAPVRARPALPAAAPAAAVPAAAPAAAPAPAAAAPAPQQITFASDALFDFDRAVLRPDGRQRLDEVVARIRAINLDVVIAVGHTDSMGSEAHNQRLSLRRAEAVKAYLVNQGVSADRIRTEGRGEAQPVASNDTAQGRAQNRRVEITVVEQPRR</sequence>
<keyword evidence="7" id="KW-0998">Cell outer membrane</keyword>
<evidence type="ECO:0000313" key="11">
    <source>
        <dbReference type="EMBL" id="BAO82240.1"/>
    </source>
</evidence>
<evidence type="ECO:0000256" key="1">
    <source>
        <dbReference type="ARBA" id="ARBA00004442"/>
    </source>
</evidence>
<dbReference type="Proteomes" id="UP000066014">
    <property type="component" value="Chromosome"/>
</dbReference>
<evidence type="ECO:0000256" key="8">
    <source>
        <dbReference type="PROSITE-ProRule" id="PRU00473"/>
    </source>
</evidence>